<name>A0A8J7JTK9_9CYAN</name>
<reference evidence="3" key="1">
    <citation type="submission" date="2020-10" db="EMBL/GenBank/DDBJ databases">
        <authorList>
            <person name="Castelo-Branco R."/>
            <person name="Eusebio N."/>
            <person name="Adriana R."/>
            <person name="Vieira A."/>
            <person name="Brugerolle De Fraissinette N."/>
            <person name="Rezende De Castro R."/>
            <person name="Schneider M.P."/>
            <person name="Vasconcelos V."/>
            <person name="Leao P.N."/>
        </authorList>
    </citation>
    <scope>NUCLEOTIDE SEQUENCE</scope>
    <source>
        <strain evidence="3">LEGE 06105</strain>
    </source>
</reference>
<dbReference type="EMBL" id="JADEWL010000012">
    <property type="protein sequence ID" value="MBE9212275.1"/>
    <property type="molecule type" value="Genomic_DNA"/>
</dbReference>
<evidence type="ECO:0000313" key="3">
    <source>
        <dbReference type="EMBL" id="MBE9212275.1"/>
    </source>
</evidence>
<evidence type="ECO:0000313" key="4">
    <source>
        <dbReference type="Proteomes" id="UP000620559"/>
    </source>
</evidence>
<organism evidence="3 4">
    <name type="scientific">Plectonema cf. radiosum LEGE 06105</name>
    <dbReference type="NCBI Taxonomy" id="945769"/>
    <lineage>
        <taxon>Bacteria</taxon>
        <taxon>Bacillati</taxon>
        <taxon>Cyanobacteriota</taxon>
        <taxon>Cyanophyceae</taxon>
        <taxon>Oscillatoriophycideae</taxon>
        <taxon>Oscillatoriales</taxon>
        <taxon>Microcoleaceae</taxon>
        <taxon>Plectonema</taxon>
    </lineage>
</organism>
<proteinExistence type="predicted"/>
<protein>
    <submittedName>
        <fullName evidence="3">Uncharacterized protein</fullName>
    </submittedName>
</protein>
<gene>
    <name evidence="3" type="ORF">IQ247_06050</name>
</gene>
<dbReference type="Proteomes" id="UP000620559">
    <property type="component" value="Unassembled WGS sequence"/>
</dbReference>
<feature type="signal peptide" evidence="2">
    <location>
        <begin position="1"/>
        <end position="25"/>
    </location>
</feature>
<dbReference type="AlphaFoldDB" id="A0A8J7JTK9"/>
<evidence type="ECO:0000256" key="2">
    <source>
        <dbReference type="SAM" id="SignalP"/>
    </source>
</evidence>
<keyword evidence="4" id="KW-1185">Reference proteome</keyword>
<evidence type="ECO:0000256" key="1">
    <source>
        <dbReference type="SAM" id="MobiDB-lite"/>
    </source>
</evidence>
<feature type="region of interest" description="Disordered" evidence="1">
    <location>
        <begin position="107"/>
        <end position="127"/>
    </location>
</feature>
<keyword evidence="2" id="KW-0732">Signal</keyword>
<sequence length="127" mass="13756">MTQYAGLIGTALGSIVMGISAVPHAASAETVAQLPVRQNTSNIRAVLPLSQIRVADLAPYPRNPCPSIWYERPYSQRVVVPAACPANTITQRLATLELLDDVRTRTTQTGTPGVMGAPYRDYPNETY</sequence>
<feature type="chain" id="PRO_5035293708" evidence="2">
    <location>
        <begin position="26"/>
        <end position="127"/>
    </location>
</feature>
<accession>A0A8J7JTK9</accession>
<comment type="caution">
    <text evidence="3">The sequence shown here is derived from an EMBL/GenBank/DDBJ whole genome shotgun (WGS) entry which is preliminary data.</text>
</comment>